<keyword evidence="8" id="KW-0066">ATP synthesis</keyword>
<organism evidence="9 10">
    <name type="scientific">Tripterygium wilfordii</name>
    <name type="common">Thunder God vine</name>
    <dbReference type="NCBI Taxonomy" id="458696"/>
    <lineage>
        <taxon>Eukaryota</taxon>
        <taxon>Viridiplantae</taxon>
        <taxon>Streptophyta</taxon>
        <taxon>Embryophyta</taxon>
        <taxon>Tracheophyta</taxon>
        <taxon>Spermatophyta</taxon>
        <taxon>Magnoliopsida</taxon>
        <taxon>eudicotyledons</taxon>
        <taxon>Gunneridae</taxon>
        <taxon>Pentapetalae</taxon>
        <taxon>rosids</taxon>
        <taxon>fabids</taxon>
        <taxon>Celastrales</taxon>
        <taxon>Celastraceae</taxon>
        <taxon>Tripterygium</taxon>
    </lineage>
</organism>
<accession>A0A7J7DSH5</accession>
<evidence type="ECO:0000256" key="6">
    <source>
        <dbReference type="ARBA" id="ARBA00023065"/>
    </source>
</evidence>
<dbReference type="InterPro" id="IPR000711">
    <property type="entry name" value="ATPase_OSCP/dsu"/>
</dbReference>
<dbReference type="Proteomes" id="UP000593562">
    <property type="component" value="Unassembled WGS sequence"/>
</dbReference>
<evidence type="ECO:0000256" key="7">
    <source>
        <dbReference type="ARBA" id="ARBA00023136"/>
    </source>
</evidence>
<keyword evidence="6" id="KW-0406">Ion transport</keyword>
<dbReference type="SUPFAM" id="SSF47928">
    <property type="entry name" value="N-terminal domain of the delta subunit of the F1F0-ATP synthase"/>
    <property type="match status" value="1"/>
</dbReference>
<comment type="caution">
    <text evidence="9">The sequence shown here is derived from an EMBL/GenBank/DDBJ whole genome shotgun (WGS) entry which is preliminary data.</text>
</comment>
<protein>
    <submittedName>
        <fullName evidence="9">ATP synthase delta chain chloroplastic</fullName>
    </submittedName>
</protein>
<dbReference type="Gene3D" id="1.10.520.20">
    <property type="entry name" value="N-terminal domain of the delta subunit of the F1F0-ATP synthase"/>
    <property type="match status" value="1"/>
</dbReference>
<dbReference type="PANTHER" id="PTHR11910">
    <property type="entry name" value="ATP SYNTHASE DELTA CHAIN"/>
    <property type="match status" value="1"/>
</dbReference>
<dbReference type="HAMAP" id="MF_01416">
    <property type="entry name" value="ATP_synth_delta_bact"/>
    <property type="match status" value="1"/>
</dbReference>
<evidence type="ECO:0000313" key="9">
    <source>
        <dbReference type="EMBL" id="KAF5749318.1"/>
    </source>
</evidence>
<dbReference type="EMBL" id="JAAARO010000004">
    <property type="protein sequence ID" value="KAF5749318.1"/>
    <property type="molecule type" value="Genomic_DNA"/>
</dbReference>
<proteinExistence type="inferred from homology"/>
<evidence type="ECO:0000256" key="8">
    <source>
        <dbReference type="ARBA" id="ARBA00023310"/>
    </source>
</evidence>
<dbReference type="GO" id="GO:0046933">
    <property type="term" value="F:proton-transporting ATP synthase activity, rotational mechanism"/>
    <property type="evidence" value="ECO:0007669"/>
    <property type="project" value="InterPro"/>
</dbReference>
<comment type="subcellular location">
    <subcellularLocation>
        <location evidence="1">Membrane</location>
    </subcellularLocation>
</comment>
<dbReference type="InParanoid" id="A0A7J7DSH5"/>
<name>A0A7J7DSH5_TRIWF</name>
<evidence type="ECO:0000256" key="1">
    <source>
        <dbReference type="ARBA" id="ARBA00004370"/>
    </source>
</evidence>
<comment type="subunit">
    <text evidence="3">F-type ATPases have 2 components, CF(1) - the catalytic core - and CF(0) - the membrane proton channel. CF(1) has five subunits: alpha(3), beta(3), gamma(1), delta(1), epsilon(1). CF(0) has three main subunits: a, b and c.</text>
</comment>
<dbReference type="Pfam" id="PF00213">
    <property type="entry name" value="OSCP"/>
    <property type="match status" value="1"/>
</dbReference>
<comment type="similarity">
    <text evidence="2">Belongs to the ATPase delta chain family.</text>
</comment>
<reference evidence="9 10" key="1">
    <citation type="journal article" date="2020" name="Nat. Commun.">
        <title>Genome of Tripterygium wilfordii and identification of cytochrome P450 involved in triptolide biosynthesis.</title>
        <authorList>
            <person name="Tu L."/>
            <person name="Su P."/>
            <person name="Zhang Z."/>
            <person name="Gao L."/>
            <person name="Wang J."/>
            <person name="Hu T."/>
            <person name="Zhou J."/>
            <person name="Zhang Y."/>
            <person name="Zhao Y."/>
            <person name="Liu Y."/>
            <person name="Song Y."/>
            <person name="Tong Y."/>
            <person name="Lu Y."/>
            <person name="Yang J."/>
            <person name="Xu C."/>
            <person name="Jia M."/>
            <person name="Peters R.J."/>
            <person name="Huang L."/>
            <person name="Gao W."/>
        </authorList>
    </citation>
    <scope>NUCLEOTIDE SEQUENCE [LARGE SCALE GENOMIC DNA]</scope>
    <source>
        <strain evidence="10">cv. XIE 37</strain>
        <tissue evidence="9">Leaf</tissue>
    </source>
</reference>
<gene>
    <name evidence="9" type="ORF">HS088_TW04G01286</name>
</gene>
<dbReference type="AlphaFoldDB" id="A0A7J7DSH5"/>
<dbReference type="InterPro" id="IPR026015">
    <property type="entry name" value="ATP_synth_OSCP/delta_N_sf"/>
</dbReference>
<keyword evidence="5" id="KW-0375">Hydrogen ion transport</keyword>
<dbReference type="PRINTS" id="PR00125">
    <property type="entry name" value="ATPASEDELTA"/>
</dbReference>
<dbReference type="NCBIfam" id="TIGR01145">
    <property type="entry name" value="ATP_synt_delta"/>
    <property type="match status" value="1"/>
</dbReference>
<evidence type="ECO:0000256" key="2">
    <source>
        <dbReference type="ARBA" id="ARBA00007046"/>
    </source>
</evidence>
<sequence length="243" mass="26474">MATLHNTLISFQSKIPLSARTSRNHVTANLSFSATFPSIKLAGTTLTRSRGGAVMMSSSAASSYAAALADVARRNNTLDSTAADVEKIENLFSYPDVLDFFVNPTVDIEEKRKFLDDIAKSSGLQPYSVNFLNILIDSRRISLIKEIVKEFEMAYNNLTDTELAIVTSVVKLEPEHLTQIAKQVQKLTGAKNVRIKTAIDPSLVAGFTVSYGNTGSKLIDMSVKKQLEDIASQIDLGDIQLVG</sequence>
<keyword evidence="10" id="KW-1185">Reference proteome</keyword>
<dbReference type="GO" id="GO:0016020">
    <property type="term" value="C:membrane"/>
    <property type="evidence" value="ECO:0007669"/>
    <property type="project" value="UniProtKB-SubCell"/>
</dbReference>
<keyword evidence="4" id="KW-0813">Transport</keyword>
<evidence type="ECO:0000256" key="5">
    <source>
        <dbReference type="ARBA" id="ARBA00022781"/>
    </source>
</evidence>
<dbReference type="FunCoup" id="A0A7J7DSH5">
    <property type="interactions" value="988"/>
</dbReference>
<evidence type="ECO:0000313" key="10">
    <source>
        <dbReference type="Proteomes" id="UP000593562"/>
    </source>
</evidence>
<keyword evidence="7" id="KW-0472">Membrane</keyword>
<evidence type="ECO:0000256" key="3">
    <source>
        <dbReference type="ARBA" id="ARBA00011648"/>
    </source>
</evidence>
<evidence type="ECO:0000256" key="4">
    <source>
        <dbReference type="ARBA" id="ARBA00022448"/>
    </source>
</evidence>